<dbReference type="PANTHER" id="PTHR46082">
    <property type="entry name" value="ATP/GTP-BINDING PROTEIN-RELATED"/>
    <property type="match status" value="1"/>
</dbReference>
<name>A0AA35M2F1_9HYPO</name>
<keyword evidence="2" id="KW-0040">ANK repeat</keyword>
<feature type="repeat" description="ANK" evidence="2">
    <location>
        <begin position="1088"/>
        <end position="1120"/>
    </location>
</feature>
<accession>A0AA35M2F1</accession>
<dbReference type="InterPro" id="IPR035994">
    <property type="entry name" value="Nucleoside_phosphorylase_sf"/>
</dbReference>
<feature type="repeat" description="ANK" evidence="2">
    <location>
        <begin position="1121"/>
        <end position="1153"/>
    </location>
</feature>
<evidence type="ECO:0000256" key="1">
    <source>
        <dbReference type="ARBA" id="ARBA00022737"/>
    </source>
</evidence>
<dbReference type="Gene3D" id="3.40.50.300">
    <property type="entry name" value="P-loop containing nucleotide triphosphate hydrolases"/>
    <property type="match status" value="1"/>
</dbReference>
<dbReference type="Pfam" id="PF00023">
    <property type="entry name" value="Ank"/>
    <property type="match status" value="2"/>
</dbReference>
<keyword evidence="6" id="KW-1185">Reference proteome</keyword>
<dbReference type="Pfam" id="PF22939">
    <property type="entry name" value="WHD_GPIID"/>
    <property type="match status" value="1"/>
</dbReference>
<sequence>MTEAPPSLTCDDYTVGWISPLPIPEQVASRAMLDEIHGDPTGEDSTEHDNNAYVLGSIGKFNIVVAGLPAGQQGDGAAARVAKDMLRSYHAIKIILLVGIGGGVPGLKLGGVDGDIRLGDVVVSQHSKNSDAVIQYDYGKSIQGRKFERSKGSLNKPPEAALTAIAKLMAKHVAEGNKIASHISEMIKRYPRLAAYDRPEPGNDRPFKTEYPHKKEDERCDTCCSFDESNLLYRGGRGNSLPAVHYGTIGSANNVMKDGILRDEWAKNENIICFEMEAAGMMDGFPCLVIRGIADYADSHKDDMWQPYAASTAAAYAKELILAMNWKAMARMPSIAADINNNIAKVQTGVAHLIDAKILNWLSDIDRIDPSLNYKNARELHISTTGDWLLKGMSYTQWIKGEFPMLWLYGIPGCGKTVISSTIIDNLLQNYAQVAYFYFDFEDIQKQTVEGCIRSLLRQLSAKGLPRVVRDCYEQARECNAQPSLNVITKMFKEVLQQAPLTFLVFDALDECREAGKLMKTIAEIKKWELAGVRILATSRREPDIIEAMKDLSPQEISLETALVDEDIKIFVKQGLNNSGVLKRWSKDESAKREIEDALIAGSKGMFQWAKCQLDALAKCLDKRMLRVALQSLPKTLDETYTRILEAIDSDYERHAKRILRVLTCSARPLQAKEVVDMIAVDMKPSPRFDGDIRLPQPGDILRICSSLVTMEPKTASDGEKEVRLAHYSVKEYLVSSRIRTGPAMRFSIQEKLANIYIAKVCLAYLLQFDKRDSLTSTTVEEFPLARYAAQYWTQHAQPAGKDATTIHELTKEIFLTKKDAYTNWIRLCNPDSPWEEPNITGSLDNVASPLYYASRAGLVESVKLLLKNGVNVNDRGGTYVYALHAACHEDYEEIVQLLLENGADINMKDNDERIALFAAVKRGHETMVRLLVNKGSAVNVKDKYGETVLWTAACSGHEVVVCELLKENASIEIEEVRLPYIFLNEAVERRLIEEARDVKAKTGWGRDALFAAVRFGQLEMIRLLLKMGADLKAKNKYDQTILHELADDPIRSISIPNIIAAPGPKEELPMLRLLVEKGVDLDAKDESGQTALHLAALTGDEAVVQLFLEMEADVEEETWDGRTALWIAAASGKEVVVELLLDKGADVEAKDRGGRTVLCGAAAEDHEAVVKLLILRGADVTTEDEYGMTALHWAAMGGHESIVQLLMENGADVEARDYDGNTPLDYAVEKGHEMVEQLLDMGVCTEEGQVPKVLRRGGEKRKTMLVNKTETVANLRRKAISFEDDTNFEDSDDNEA</sequence>
<proteinExistence type="predicted"/>
<dbReference type="GO" id="GO:0003824">
    <property type="term" value="F:catalytic activity"/>
    <property type="evidence" value="ECO:0007669"/>
    <property type="project" value="InterPro"/>
</dbReference>
<protein>
    <submittedName>
        <fullName evidence="5">Uncharacterized protein</fullName>
    </submittedName>
</protein>
<feature type="repeat" description="ANK" evidence="2">
    <location>
        <begin position="883"/>
        <end position="911"/>
    </location>
</feature>
<dbReference type="PROSITE" id="PS50088">
    <property type="entry name" value="ANK_REPEAT"/>
    <property type="match status" value="8"/>
</dbReference>
<comment type="caution">
    <text evidence="5">The sequence shown here is derived from an EMBL/GenBank/DDBJ whole genome shotgun (WGS) entry which is preliminary data.</text>
</comment>
<dbReference type="InterPro" id="IPR002110">
    <property type="entry name" value="Ankyrin_rpt"/>
</dbReference>
<feature type="repeat" description="ANK" evidence="2">
    <location>
        <begin position="846"/>
        <end position="878"/>
    </location>
</feature>
<dbReference type="Gene3D" id="3.40.50.1580">
    <property type="entry name" value="Nucleoside phosphorylase domain"/>
    <property type="match status" value="1"/>
</dbReference>
<dbReference type="Pfam" id="PF24883">
    <property type="entry name" value="NPHP3_N"/>
    <property type="match status" value="1"/>
</dbReference>
<dbReference type="PRINTS" id="PR01415">
    <property type="entry name" value="ANKYRIN"/>
</dbReference>
<dbReference type="PANTHER" id="PTHR46082:SF11">
    <property type="entry name" value="AAA+ ATPASE DOMAIN-CONTAINING PROTEIN-RELATED"/>
    <property type="match status" value="1"/>
</dbReference>
<dbReference type="Proteomes" id="UP001160390">
    <property type="component" value="Unassembled WGS sequence"/>
</dbReference>
<reference evidence="5" key="1">
    <citation type="submission" date="2023-01" db="EMBL/GenBank/DDBJ databases">
        <authorList>
            <person name="Piombo E."/>
        </authorList>
    </citation>
    <scope>NUCLEOTIDE SEQUENCE</scope>
</reference>
<dbReference type="SUPFAM" id="SSF52540">
    <property type="entry name" value="P-loop containing nucleoside triphosphate hydrolases"/>
    <property type="match status" value="1"/>
</dbReference>
<dbReference type="SUPFAM" id="SSF53167">
    <property type="entry name" value="Purine and uridine phosphorylases"/>
    <property type="match status" value="1"/>
</dbReference>
<organism evidence="5 6">
    <name type="scientific">Clonostachys chloroleuca</name>
    <dbReference type="NCBI Taxonomy" id="1926264"/>
    <lineage>
        <taxon>Eukaryota</taxon>
        <taxon>Fungi</taxon>
        <taxon>Dikarya</taxon>
        <taxon>Ascomycota</taxon>
        <taxon>Pezizomycotina</taxon>
        <taxon>Sordariomycetes</taxon>
        <taxon>Hypocreomycetidae</taxon>
        <taxon>Hypocreales</taxon>
        <taxon>Bionectriaceae</taxon>
        <taxon>Clonostachys</taxon>
    </lineage>
</organism>
<dbReference type="InterPro" id="IPR054471">
    <property type="entry name" value="GPIID_WHD"/>
</dbReference>
<evidence type="ECO:0000313" key="6">
    <source>
        <dbReference type="Proteomes" id="UP001160390"/>
    </source>
</evidence>
<dbReference type="InterPro" id="IPR053137">
    <property type="entry name" value="NLR-like"/>
</dbReference>
<dbReference type="InterPro" id="IPR027417">
    <property type="entry name" value="P-loop_NTPase"/>
</dbReference>
<feature type="domain" description="GPI inositol-deacylase winged helix" evidence="3">
    <location>
        <begin position="651"/>
        <end position="738"/>
    </location>
</feature>
<feature type="repeat" description="ANK" evidence="2">
    <location>
        <begin position="1005"/>
        <end position="1037"/>
    </location>
</feature>
<keyword evidence="1" id="KW-0677">Repeat</keyword>
<dbReference type="InterPro" id="IPR036770">
    <property type="entry name" value="Ankyrin_rpt-contain_sf"/>
</dbReference>
<evidence type="ECO:0000259" key="3">
    <source>
        <dbReference type="Pfam" id="PF22939"/>
    </source>
</evidence>
<feature type="repeat" description="ANK" evidence="2">
    <location>
        <begin position="1154"/>
        <end position="1186"/>
    </location>
</feature>
<feature type="repeat" description="ANK" evidence="2">
    <location>
        <begin position="1187"/>
        <end position="1219"/>
    </location>
</feature>
<dbReference type="PROSITE" id="PS50297">
    <property type="entry name" value="ANK_REP_REGION"/>
    <property type="match status" value="8"/>
</dbReference>
<dbReference type="Gene3D" id="1.25.40.20">
    <property type="entry name" value="Ankyrin repeat-containing domain"/>
    <property type="match status" value="2"/>
</dbReference>
<feature type="repeat" description="ANK" evidence="2">
    <location>
        <begin position="912"/>
        <end position="944"/>
    </location>
</feature>
<dbReference type="Pfam" id="PF12796">
    <property type="entry name" value="Ank_2"/>
    <property type="match status" value="3"/>
</dbReference>
<gene>
    <name evidence="5" type="ORF">CCHLO57077_00019259</name>
</gene>
<dbReference type="EMBL" id="CABFNP030000976">
    <property type="protein sequence ID" value="CAI6089260.1"/>
    <property type="molecule type" value="Genomic_DNA"/>
</dbReference>
<dbReference type="SUPFAM" id="SSF48403">
    <property type="entry name" value="Ankyrin repeat"/>
    <property type="match status" value="2"/>
</dbReference>
<dbReference type="InterPro" id="IPR056884">
    <property type="entry name" value="NPHP3-like_N"/>
</dbReference>
<evidence type="ECO:0000313" key="5">
    <source>
        <dbReference type="EMBL" id="CAI6089260.1"/>
    </source>
</evidence>
<dbReference type="SMART" id="SM00248">
    <property type="entry name" value="ANK"/>
    <property type="match status" value="11"/>
</dbReference>
<feature type="domain" description="Nephrocystin 3-like N-terminal" evidence="4">
    <location>
        <begin position="385"/>
        <end position="540"/>
    </location>
</feature>
<evidence type="ECO:0000256" key="2">
    <source>
        <dbReference type="PROSITE-ProRule" id="PRU00023"/>
    </source>
</evidence>
<evidence type="ECO:0000259" key="4">
    <source>
        <dbReference type="Pfam" id="PF24883"/>
    </source>
</evidence>
<dbReference type="GO" id="GO:0009116">
    <property type="term" value="P:nucleoside metabolic process"/>
    <property type="evidence" value="ECO:0007669"/>
    <property type="project" value="InterPro"/>
</dbReference>